<protein>
    <submittedName>
        <fullName evidence="1">Uncharacterized protein</fullName>
    </submittedName>
</protein>
<sequence length="41" mass="4716">MELKVKDSALIKYEPAGKFEETRFEKIHNISFEKSTEASAI</sequence>
<proteinExistence type="predicted"/>
<feature type="non-terminal residue" evidence="1">
    <location>
        <position position="41"/>
    </location>
</feature>
<name>A0A4Q0P5S8_9FLAO</name>
<accession>A0A4Q0P5S8</accession>
<reference evidence="1 2" key="1">
    <citation type="submission" date="2018-07" db="EMBL/GenBank/DDBJ databases">
        <title>Leeuwenhoekiella genomics.</title>
        <authorList>
            <person name="Tahon G."/>
            <person name="Willems A."/>
        </authorList>
    </citation>
    <scope>NUCLEOTIDE SEQUENCE [LARGE SCALE GENOMIC DNA]</scope>
    <source>
        <strain evidence="1 2">LMG 1345</strain>
    </source>
</reference>
<evidence type="ECO:0000313" key="2">
    <source>
        <dbReference type="Proteomes" id="UP000290608"/>
    </source>
</evidence>
<dbReference type="EMBL" id="QOVL01000032">
    <property type="protein sequence ID" value="RXG21416.1"/>
    <property type="molecule type" value="Genomic_DNA"/>
</dbReference>
<gene>
    <name evidence="1" type="ORF">DSL99_4047</name>
</gene>
<dbReference type="AlphaFoldDB" id="A0A4Q0P5S8"/>
<evidence type="ECO:0000313" key="1">
    <source>
        <dbReference type="EMBL" id="RXG21416.1"/>
    </source>
</evidence>
<dbReference type="STRING" id="1122159.SAMN02745246_04056"/>
<organism evidence="1 2">
    <name type="scientific">Leeuwenhoekiella marinoflava</name>
    <dbReference type="NCBI Taxonomy" id="988"/>
    <lineage>
        <taxon>Bacteria</taxon>
        <taxon>Pseudomonadati</taxon>
        <taxon>Bacteroidota</taxon>
        <taxon>Flavobacteriia</taxon>
        <taxon>Flavobacteriales</taxon>
        <taxon>Flavobacteriaceae</taxon>
        <taxon>Leeuwenhoekiella</taxon>
    </lineage>
</organism>
<dbReference type="Proteomes" id="UP000290608">
    <property type="component" value="Unassembled WGS sequence"/>
</dbReference>
<comment type="caution">
    <text evidence="1">The sequence shown here is derived from an EMBL/GenBank/DDBJ whole genome shotgun (WGS) entry which is preliminary data.</text>
</comment>